<accession>A0AAV8BWQ8</accession>
<evidence type="ECO:0000313" key="2">
    <source>
        <dbReference type="EMBL" id="KAJ4747603.1"/>
    </source>
</evidence>
<dbReference type="EMBL" id="JAMFTS010000005">
    <property type="protein sequence ID" value="KAJ4747603.1"/>
    <property type="molecule type" value="Genomic_DNA"/>
</dbReference>
<dbReference type="Proteomes" id="UP001140206">
    <property type="component" value="Chromosome 5"/>
</dbReference>
<sequence length="197" mass="22217">MDTIKRLSHWFRGSKKPQETSSSSQISSSFRSGFYDLDSSNPQSPSSRIRASLSPRRVKRPGQCTIDKEYNIVMVPSDGECFSESDSDGSDWSIGWLEPHGSDFEPETHNKESSFAVLVPCYKTGTIQRKAESFKRLSGVGNNNASAVSGSESYTQQWLSSLPDLHYRDNRFYIELPYREHKAQSTTEFYACLGCDL</sequence>
<comment type="caution">
    <text evidence="2">The sequence shown here is derived from an EMBL/GenBank/DDBJ whole genome shotgun (WGS) entry which is preliminary data.</text>
</comment>
<dbReference type="AlphaFoldDB" id="A0AAV8BWQ8"/>
<keyword evidence="3" id="KW-1185">Reference proteome</keyword>
<feature type="compositionally biased region" description="Low complexity" evidence="1">
    <location>
        <begin position="21"/>
        <end position="32"/>
    </location>
</feature>
<dbReference type="PANTHER" id="PTHR34464">
    <property type="entry name" value="OS09G0376300 PROTEIN"/>
    <property type="match status" value="1"/>
</dbReference>
<protein>
    <submittedName>
        <fullName evidence="2">Stromelysin-2</fullName>
    </submittedName>
</protein>
<organism evidence="2 3">
    <name type="scientific">Rhynchospora pubera</name>
    <dbReference type="NCBI Taxonomy" id="906938"/>
    <lineage>
        <taxon>Eukaryota</taxon>
        <taxon>Viridiplantae</taxon>
        <taxon>Streptophyta</taxon>
        <taxon>Embryophyta</taxon>
        <taxon>Tracheophyta</taxon>
        <taxon>Spermatophyta</taxon>
        <taxon>Magnoliopsida</taxon>
        <taxon>Liliopsida</taxon>
        <taxon>Poales</taxon>
        <taxon>Cyperaceae</taxon>
        <taxon>Cyperoideae</taxon>
        <taxon>Rhynchosporeae</taxon>
        <taxon>Rhynchospora</taxon>
    </lineage>
</organism>
<evidence type="ECO:0000256" key="1">
    <source>
        <dbReference type="SAM" id="MobiDB-lite"/>
    </source>
</evidence>
<name>A0AAV8BWQ8_9POAL</name>
<feature type="compositionally biased region" description="Polar residues" evidence="1">
    <location>
        <begin position="38"/>
        <end position="49"/>
    </location>
</feature>
<evidence type="ECO:0000313" key="3">
    <source>
        <dbReference type="Proteomes" id="UP001140206"/>
    </source>
</evidence>
<feature type="region of interest" description="Disordered" evidence="1">
    <location>
        <begin position="1"/>
        <end position="60"/>
    </location>
</feature>
<gene>
    <name evidence="2" type="ORF">LUZ62_082008</name>
</gene>
<dbReference type="PANTHER" id="PTHR34464:SF3">
    <property type="entry name" value="OS09G0376300 PROTEIN"/>
    <property type="match status" value="1"/>
</dbReference>
<reference evidence="2" key="1">
    <citation type="submission" date="2022-08" db="EMBL/GenBank/DDBJ databases">
        <authorList>
            <person name="Marques A."/>
        </authorList>
    </citation>
    <scope>NUCLEOTIDE SEQUENCE</scope>
    <source>
        <strain evidence="2">RhyPub2mFocal</strain>
        <tissue evidence="2">Leaves</tissue>
    </source>
</reference>
<proteinExistence type="predicted"/>
<feature type="compositionally biased region" description="Basic residues" evidence="1">
    <location>
        <begin position="1"/>
        <end position="15"/>
    </location>
</feature>